<dbReference type="CDD" id="cd18140">
    <property type="entry name" value="HLD_clamp_RFC"/>
    <property type="match status" value="1"/>
</dbReference>
<evidence type="ECO:0000259" key="11">
    <source>
        <dbReference type="SMART" id="SM00382"/>
    </source>
</evidence>
<dbReference type="GO" id="GO:0005634">
    <property type="term" value="C:nucleus"/>
    <property type="evidence" value="ECO:0007669"/>
    <property type="project" value="UniProtKB-SubCell"/>
</dbReference>
<dbReference type="InterPro" id="IPR003959">
    <property type="entry name" value="ATPase_AAA_core"/>
</dbReference>
<keyword evidence="4" id="KW-0547">Nucleotide-binding</keyword>
<dbReference type="PANTHER" id="PTHR11669:SF20">
    <property type="entry name" value="REPLICATION FACTOR C SUBUNIT 4"/>
    <property type="match status" value="1"/>
</dbReference>
<dbReference type="GO" id="GO:0000076">
    <property type="term" value="P:DNA replication checkpoint signaling"/>
    <property type="evidence" value="ECO:0007669"/>
    <property type="project" value="UniProtKB-ARBA"/>
</dbReference>
<reference evidence="13" key="1">
    <citation type="submission" date="2025-08" db="UniProtKB">
        <authorList>
            <consortium name="RefSeq"/>
        </authorList>
    </citation>
    <scope>IDENTIFICATION</scope>
    <source>
        <strain evidence="13">14028-0561.14</strain>
        <tissue evidence="13">Whole fly</tissue>
    </source>
</reference>
<keyword evidence="3" id="KW-0235">DNA replication</keyword>
<evidence type="ECO:0000256" key="5">
    <source>
        <dbReference type="ARBA" id="ARBA00022840"/>
    </source>
</evidence>
<dbReference type="NCBIfam" id="NF001679">
    <property type="entry name" value="PRK00440.1"/>
    <property type="match status" value="1"/>
</dbReference>
<dbReference type="InterPro" id="IPR008921">
    <property type="entry name" value="DNA_pol3_clamp-load_cplx_C"/>
</dbReference>
<organism evidence="12 13">
    <name type="scientific">Drosophila kikkawai</name>
    <name type="common">Fruit fly</name>
    <dbReference type="NCBI Taxonomy" id="30033"/>
    <lineage>
        <taxon>Eukaryota</taxon>
        <taxon>Metazoa</taxon>
        <taxon>Ecdysozoa</taxon>
        <taxon>Arthropoda</taxon>
        <taxon>Hexapoda</taxon>
        <taxon>Insecta</taxon>
        <taxon>Pterygota</taxon>
        <taxon>Neoptera</taxon>
        <taxon>Endopterygota</taxon>
        <taxon>Diptera</taxon>
        <taxon>Brachycera</taxon>
        <taxon>Muscomorpha</taxon>
        <taxon>Ephydroidea</taxon>
        <taxon>Drosophilidae</taxon>
        <taxon>Drosophila</taxon>
        <taxon>Sophophora</taxon>
    </lineage>
</organism>
<evidence type="ECO:0000313" key="13">
    <source>
        <dbReference type="RefSeq" id="XP_017034934.1"/>
    </source>
</evidence>
<dbReference type="GO" id="GO:0005663">
    <property type="term" value="C:DNA replication factor C complex"/>
    <property type="evidence" value="ECO:0007669"/>
    <property type="project" value="TreeGrafter"/>
</dbReference>
<dbReference type="GO" id="GO:0006281">
    <property type="term" value="P:DNA repair"/>
    <property type="evidence" value="ECO:0007669"/>
    <property type="project" value="UniProtKB-ARBA"/>
</dbReference>
<dbReference type="InterPro" id="IPR003593">
    <property type="entry name" value="AAA+_ATPase"/>
</dbReference>
<dbReference type="FunFam" id="1.10.8.60:FF:000032">
    <property type="entry name" value="Replication factor C subunit 4"/>
    <property type="match status" value="1"/>
</dbReference>
<name>A0A6P4JJW4_DROKI</name>
<dbReference type="Pfam" id="PF00004">
    <property type="entry name" value="AAA"/>
    <property type="match status" value="1"/>
</dbReference>
<dbReference type="FunFam" id="3.40.50.300:FF:000237">
    <property type="entry name" value="replication factor C subunit 4"/>
    <property type="match status" value="1"/>
</dbReference>
<dbReference type="InterPro" id="IPR013748">
    <property type="entry name" value="Rep_factorC_C"/>
</dbReference>
<dbReference type="SMART" id="SM00382">
    <property type="entry name" value="AAA"/>
    <property type="match status" value="1"/>
</dbReference>
<evidence type="ECO:0000256" key="6">
    <source>
        <dbReference type="ARBA" id="ARBA00023125"/>
    </source>
</evidence>
<dbReference type="AlphaFoldDB" id="A0A6P4JJW4"/>
<comment type="similarity">
    <text evidence="2">Belongs to the activator 1 small subunits family.</text>
</comment>
<dbReference type="InterPro" id="IPR027417">
    <property type="entry name" value="P-loop_NTPase"/>
</dbReference>
<dbReference type="Gene3D" id="1.10.8.60">
    <property type="match status" value="1"/>
</dbReference>
<evidence type="ECO:0000256" key="3">
    <source>
        <dbReference type="ARBA" id="ARBA00022705"/>
    </source>
</evidence>
<keyword evidence="7" id="KW-0539">Nucleus</keyword>
<proteinExistence type="inferred from homology"/>
<evidence type="ECO:0000256" key="8">
    <source>
        <dbReference type="ARBA" id="ARBA00040745"/>
    </source>
</evidence>
<keyword evidence="6" id="KW-0238">DNA-binding</keyword>
<dbReference type="OrthoDB" id="10249205at2759"/>
<evidence type="ECO:0000256" key="9">
    <source>
        <dbReference type="ARBA" id="ARBA00075373"/>
    </source>
</evidence>
<sequence>MQAFLKTGKSSVGHGEKVQGAAAERRKPPAPWVEKYRPRNVDDVVEQSEVVAVLRKCVEGGDLPNMLLYGPPGTGKTSTILAAARQIFGDMYKDRILELNASDERGINVVRTKIKNFSQLSASSVRPDGRPCPPFKIIILDEADSMTHAAQSALRRTMEKESRSTRFCLICNYVSRIIVPITSRCSKFRFKALGEEKVIARLRHICDSEGVKIDEDAYKSIVKISAGDLRRAITTLQSCYRLKGSEHTINTADLFEMSGVIPDYYLEDYLEVCRSGNYERLEQFVREIGYSAYSVGQMMEQFVEFIVHHQNLTDPQKAKILDKLGESCYRLQDGGSEYLQIMDLGCCIILALK</sequence>
<dbReference type="GO" id="GO:0031391">
    <property type="term" value="C:Elg1 RFC-like complex"/>
    <property type="evidence" value="ECO:0007669"/>
    <property type="project" value="UniProtKB-ARBA"/>
</dbReference>
<evidence type="ECO:0000256" key="2">
    <source>
        <dbReference type="ARBA" id="ARBA00005378"/>
    </source>
</evidence>
<dbReference type="GO" id="GO:0003677">
    <property type="term" value="F:DNA binding"/>
    <property type="evidence" value="ECO:0007669"/>
    <property type="project" value="UniProtKB-KW"/>
</dbReference>
<gene>
    <name evidence="13" type="primary">LOC108083586</name>
</gene>
<dbReference type="GeneID" id="108083586"/>
<comment type="subcellular location">
    <subcellularLocation>
        <location evidence="1">Nucleus</location>
    </subcellularLocation>
</comment>
<dbReference type="Pfam" id="PF08542">
    <property type="entry name" value="Rep_fac_C"/>
    <property type="match status" value="1"/>
</dbReference>
<feature type="region of interest" description="Disordered" evidence="10">
    <location>
        <begin position="1"/>
        <end position="29"/>
    </location>
</feature>
<evidence type="ECO:0000256" key="1">
    <source>
        <dbReference type="ARBA" id="ARBA00004123"/>
    </source>
</evidence>
<dbReference type="InterPro" id="IPR047854">
    <property type="entry name" value="RFC_lid"/>
</dbReference>
<protein>
    <recommendedName>
        <fullName evidence="8">Replication factor C subunit 2</fullName>
    </recommendedName>
    <alternativeName>
        <fullName evidence="9">Activator 1 41 kDa subunit</fullName>
    </alternativeName>
</protein>
<dbReference type="Gene3D" id="1.20.272.10">
    <property type="match status" value="1"/>
</dbReference>
<dbReference type="PANTHER" id="PTHR11669">
    <property type="entry name" value="REPLICATION FACTOR C / DNA POLYMERASE III GAMMA-TAU SUBUNIT"/>
    <property type="match status" value="1"/>
</dbReference>
<dbReference type="FunFam" id="1.20.272.10:FF:000011">
    <property type="entry name" value="Replication factor C subunit 2"/>
    <property type="match status" value="1"/>
</dbReference>
<keyword evidence="12" id="KW-1185">Reference proteome</keyword>
<dbReference type="SUPFAM" id="SSF52540">
    <property type="entry name" value="P-loop containing nucleoside triphosphate hydrolases"/>
    <property type="match status" value="1"/>
</dbReference>
<evidence type="ECO:0000256" key="4">
    <source>
        <dbReference type="ARBA" id="ARBA00022741"/>
    </source>
</evidence>
<dbReference type="CDD" id="cd00009">
    <property type="entry name" value="AAA"/>
    <property type="match status" value="1"/>
</dbReference>
<dbReference type="Pfam" id="PF21960">
    <property type="entry name" value="RCF1-5-like_lid"/>
    <property type="match status" value="1"/>
</dbReference>
<evidence type="ECO:0000256" key="10">
    <source>
        <dbReference type="SAM" id="MobiDB-lite"/>
    </source>
</evidence>
<dbReference type="GO" id="GO:0006271">
    <property type="term" value="P:DNA strand elongation involved in DNA replication"/>
    <property type="evidence" value="ECO:0007669"/>
    <property type="project" value="UniProtKB-ARBA"/>
</dbReference>
<dbReference type="Gene3D" id="3.40.50.300">
    <property type="entry name" value="P-loop containing nucleotide triphosphate hydrolases"/>
    <property type="match status" value="1"/>
</dbReference>
<evidence type="ECO:0000313" key="12">
    <source>
        <dbReference type="Proteomes" id="UP001652661"/>
    </source>
</evidence>
<keyword evidence="5" id="KW-0067">ATP-binding</keyword>
<accession>A0A6P4JJW4</accession>
<dbReference type="Proteomes" id="UP001652661">
    <property type="component" value="Chromosome X"/>
</dbReference>
<feature type="domain" description="AAA+ ATPase" evidence="11">
    <location>
        <begin position="62"/>
        <end position="193"/>
    </location>
</feature>
<dbReference type="RefSeq" id="XP_017034934.1">
    <property type="nucleotide sequence ID" value="XM_017179445.1"/>
</dbReference>
<evidence type="ECO:0000256" key="7">
    <source>
        <dbReference type="ARBA" id="ARBA00023242"/>
    </source>
</evidence>
<dbReference type="InterPro" id="IPR050238">
    <property type="entry name" value="DNA_Rep/Repair_Clamp_Loader"/>
</dbReference>
<dbReference type="GO" id="GO:0003689">
    <property type="term" value="F:DNA clamp loader activity"/>
    <property type="evidence" value="ECO:0007669"/>
    <property type="project" value="TreeGrafter"/>
</dbReference>
<dbReference type="GO" id="GO:0016887">
    <property type="term" value="F:ATP hydrolysis activity"/>
    <property type="evidence" value="ECO:0007669"/>
    <property type="project" value="InterPro"/>
</dbReference>
<dbReference type="SUPFAM" id="SSF48019">
    <property type="entry name" value="post-AAA+ oligomerization domain-like"/>
    <property type="match status" value="1"/>
</dbReference>
<dbReference type="GO" id="GO:0005524">
    <property type="term" value="F:ATP binding"/>
    <property type="evidence" value="ECO:0007669"/>
    <property type="project" value="UniProtKB-KW"/>
</dbReference>